<sequence length="360" mass="39947">MKRSDNIGWSQLKAGIFIIFALLFFAGGILLMGEKTKFFVPKGKLSVIMSDVAGLKVGAPVWLAGVDVGIVTDIQFEKPNKTNEVEIVLQVEKSALKKIGKDSAITVKTRGLMGEKYVDVTPSLYITQVPETRLYGTSITKLDDVMQKAGKAFDKFNHSLDKMNRGEGSLGRLATDTKLYDNLVSLTAELDSFAKTANSGQGTLGKLNKSREPYDRLMAILNRTDATMKDIQSSEGTLSKLLHDRELYDKMVALADQSKEAAEDVRELKQRLTSPDGTFGKLLQDREFYDKGMALLERADNSVKAFEDVAIRINSGEGTAGKLVSDQALYDKMNKMIDDMNLLVKDLKENPKRYLKFSVF</sequence>
<feature type="transmembrane region" description="Helical" evidence="1">
    <location>
        <begin position="12"/>
        <end position="32"/>
    </location>
</feature>
<dbReference type="GO" id="GO:0005543">
    <property type="term" value="F:phospholipid binding"/>
    <property type="evidence" value="ECO:0007669"/>
    <property type="project" value="TreeGrafter"/>
</dbReference>
<proteinExistence type="predicted"/>
<protein>
    <submittedName>
        <fullName evidence="3">ABC transporter, periplasmic substrate-binding protein, MCE domain-containing</fullName>
    </submittedName>
</protein>
<dbReference type="GO" id="GO:0005548">
    <property type="term" value="F:phospholipid transporter activity"/>
    <property type="evidence" value="ECO:0007669"/>
    <property type="project" value="TreeGrafter"/>
</dbReference>
<dbReference type="Proteomes" id="UP000007721">
    <property type="component" value="Chromosome"/>
</dbReference>
<dbReference type="InterPro" id="IPR003399">
    <property type="entry name" value="Mce/MlaD"/>
</dbReference>
<gene>
    <name evidence="3" type="ordered locus">Geob_1937</name>
</gene>
<dbReference type="PANTHER" id="PTHR33371">
    <property type="entry name" value="INTERMEMBRANE PHOSPHOLIPID TRANSPORT SYSTEM BINDING PROTEIN MLAD-RELATED"/>
    <property type="match status" value="1"/>
</dbReference>
<dbReference type="PANTHER" id="PTHR33371:SF4">
    <property type="entry name" value="INTERMEMBRANE PHOSPHOLIPID TRANSPORT SYSTEM BINDING PROTEIN MLAD"/>
    <property type="match status" value="1"/>
</dbReference>
<evidence type="ECO:0000313" key="4">
    <source>
        <dbReference type="Proteomes" id="UP000007721"/>
    </source>
</evidence>
<accession>B9M828</accession>
<keyword evidence="1" id="KW-0472">Membrane</keyword>
<feature type="domain" description="Mce/MlaD" evidence="2">
    <location>
        <begin position="45"/>
        <end position="122"/>
    </location>
</feature>
<organism evidence="3 4">
    <name type="scientific">Geotalea daltonii (strain DSM 22248 / JCM 15807 / FRC-32)</name>
    <name type="common">Geobacter daltonii</name>
    <dbReference type="NCBI Taxonomy" id="316067"/>
    <lineage>
        <taxon>Bacteria</taxon>
        <taxon>Pseudomonadati</taxon>
        <taxon>Thermodesulfobacteriota</taxon>
        <taxon>Desulfuromonadia</taxon>
        <taxon>Geobacterales</taxon>
        <taxon>Geobacteraceae</taxon>
        <taxon>Geotalea</taxon>
    </lineage>
</organism>
<dbReference type="OrthoDB" id="9769132at2"/>
<evidence type="ECO:0000313" key="3">
    <source>
        <dbReference type="EMBL" id="ACM20294.1"/>
    </source>
</evidence>
<name>B9M828_GEODF</name>
<keyword evidence="1" id="KW-0812">Transmembrane</keyword>
<dbReference type="KEGG" id="geo:Geob_1937"/>
<dbReference type="RefSeq" id="WP_012647023.1">
    <property type="nucleotide sequence ID" value="NC_011979.1"/>
</dbReference>
<reference evidence="3 4" key="1">
    <citation type="submission" date="2009-01" db="EMBL/GenBank/DDBJ databases">
        <title>Complete sequence of Geobacter sp. FRC-32.</title>
        <authorList>
            <consortium name="US DOE Joint Genome Institute"/>
            <person name="Lucas S."/>
            <person name="Copeland A."/>
            <person name="Lapidus A."/>
            <person name="Glavina del Rio T."/>
            <person name="Dalin E."/>
            <person name="Tice H."/>
            <person name="Bruce D."/>
            <person name="Goodwin L."/>
            <person name="Pitluck S."/>
            <person name="Saunders E."/>
            <person name="Brettin T."/>
            <person name="Detter J.C."/>
            <person name="Han C."/>
            <person name="Larimer F."/>
            <person name="Land M."/>
            <person name="Hauser L."/>
            <person name="Kyrpides N."/>
            <person name="Ovchinnikova G."/>
            <person name="Kostka J."/>
            <person name="Richardson P."/>
        </authorList>
    </citation>
    <scope>NUCLEOTIDE SEQUENCE [LARGE SCALE GENOMIC DNA]</scope>
    <source>
        <strain evidence="4">DSM 22248 / JCM 15807 / FRC-32</strain>
    </source>
</reference>
<evidence type="ECO:0000259" key="2">
    <source>
        <dbReference type="Pfam" id="PF02470"/>
    </source>
</evidence>
<dbReference type="EMBL" id="CP001390">
    <property type="protein sequence ID" value="ACM20294.1"/>
    <property type="molecule type" value="Genomic_DNA"/>
</dbReference>
<evidence type="ECO:0000256" key="1">
    <source>
        <dbReference type="SAM" id="Phobius"/>
    </source>
</evidence>
<dbReference type="AlphaFoldDB" id="B9M828"/>
<dbReference type="STRING" id="316067.Geob_1937"/>
<dbReference type="Pfam" id="PF02470">
    <property type="entry name" value="MlaD"/>
    <property type="match status" value="1"/>
</dbReference>
<dbReference type="InterPro" id="IPR052336">
    <property type="entry name" value="MlaD_Phospholipid_Transporter"/>
</dbReference>
<dbReference type="eggNOG" id="COG1463">
    <property type="taxonomic scope" value="Bacteria"/>
</dbReference>
<keyword evidence="1" id="KW-1133">Transmembrane helix</keyword>
<keyword evidence="4" id="KW-1185">Reference proteome</keyword>
<dbReference type="HOGENOM" id="CLU_054524_0_1_7"/>